<evidence type="ECO:0000313" key="7">
    <source>
        <dbReference type="Proteomes" id="UP000565579"/>
    </source>
</evidence>
<dbReference type="PIRSF" id="PIRSF000390">
    <property type="entry name" value="PLP_StrS"/>
    <property type="match status" value="1"/>
</dbReference>
<dbReference type="InterPro" id="IPR015422">
    <property type="entry name" value="PyrdxlP-dep_Trfase_small"/>
</dbReference>
<gene>
    <name evidence="6" type="ORF">HD593_004616</name>
</gene>
<feature type="active site" description="Proton acceptor" evidence="3">
    <location>
        <position position="188"/>
    </location>
</feature>
<dbReference type="RefSeq" id="WP_185104190.1">
    <property type="nucleotide sequence ID" value="NZ_BAAAXY010000228.1"/>
</dbReference>
<evidence type="ECO:0000256" key="4">
    <source>
        <dbReference type="PIRSR" id="PIRSR000390-2"/>
    </source>
</evidence>
<keyword evidence="1 4" id="KW-0663">Pyridoxal phosphate</keyword>
<comment type="caution">
    <text evidence="6">The sequence shown here is derived from an EMBL/GenBank/DDBJ whole genome shotgun (WGS) entry which is preliminary data.</text>
</comment>
<dbReference type="Gene3D" id="3.90.1150.10">
    <property type="entry name" value="Aspartate Aminotransferase, domain 1"/>
    <property type="match status" value="1"/>
</dbReference>
<accession>A0A7X0NUE6</accession>
<dbReference type="Proteomes" id="UP000565579">
    <property type="component" value="Unassembled WGS sequence"/>
</dbReference>
<dbReference type="Pfam" id="PF01041">
    <property type="entry name" value="DegT_DnrJ_EryC1"/>
    <property type="match status" value="1"/>
</dbReference>
<dbReference type="InterPro" id="IPR000653">
    <property type="entry name" value="DegT/StrS_aminotransferase"/>
</dbReference>
<evidence type="ECO:0000256" key="1">
    <source>
        <dbReference type="ARBA" id="ARBA00022898"/>
    </source>
</evidence>
<proteinExistence type="inferred from homology"/>
<dbReference type="GO" id="GO:0019179">
    <property type="term" value="F:dTDP-4-amino-4,6-dideoxy-D-glucose transaminase activity"/>
    <property type="evidence" value="ECO:0007669"/>
    <property type="project" value="UniProtKB-EC"/>
</dbReference>
<keyword evidence="6" id="KW-0032">Aminotransferase</keyword>
<dbReference type="SUPFAM" id="SSF53383">
    <property type="entry name" value="PLP-dependent transferases"/>
    <property type="match status" value="1"/>
</dbReference>
<sequence length="384" mass="41547">MASWETLVVGRPNVGERERLMRRLDGVLDRLWLTNNGPLVREFEERIARVAGTRHAVATCNATTGIQIAARAAGIRPGDEVIVPSFTWVATAHALEWIGIVPVFCDVDEATANADPEHVARLIGPRTRGILAVHVFGRPCEVDALTRLADEHGLVLLFDAAHALGCTYRGKPVGGFGTAEIFSFHATKFVNSVEGGVIVTDDDAYAARVRALRNQGIDPAGRIAGPGTVARMNEFCAAMGLTSLDAIDTIVAANRRNHAAYEEHLAGVPGVTVRGQAPGERANHQYLVIEVDEARAGISRESVLEELLTYDVHARRYFSPICHQVEPYRSAPERHIPLPLPRAEALASRVLSLPTGPTVEPDDVAAVCRIIRDSVARAGRRLVA</sequence>
<dbReference type="Gene3D" id="3.40.640.10">
    <property type="entry name" value="Type I PLP-dependent aspartate aminotransferase-like (Major domain)"/>
    <property type="match status" value="1"/>
</dbReference>
<dbReference type="EMBL" id="JACHMI010000001">
    <property type="protein sequence ID" value="MBB6549821.1"/>
    <property type="molecule type" value="Genomic_DNA"/>
</dbReference>
<dbReference type="AlphaFoldDB" id="A0A7X0NUE6"/>
<evidence type="ECO:0000256" key="3">
    <source>
        <dbReference type="PIRSR" id="PIRSR000390-1"/>
    </source>
</evidence>
<evidence type="ECO:0000256" key="5">
    <source>
        <dbReference type="RuleBase" id="RU004508"/>
    </source>
</evidence>
<comment type="similarity">
    <text evidence="2 5">Belongs to the DegT/DnrJ/EryC1 family.</text>
</comment>
<dbReference type="PANTHER" id="PTHR30244:SF9">
    <property type="entry name" value="PROTEIN RV3402C"/>
    <property type="match status" value="1"/>
</dbReference>
<dbReference type="GO" id="GO:0030170">
    <property type="term" value="F:pyridoxal phosphate binding"/>
    <property type="evidence" value="ECO:0007669"/>
    <property type="project" value="TreeGrafter"/>
</dbReference>
<evidence type="ECO:0000313" key="6">
    <source>
        <dbReference type="EMBL" id="MBB6549821.1"/>
    </source>
</evidence>
<feature type="modified residue" description="N6-(pyridoxal phosphate)lysine" evidence="4">
    <location>
        <position position="188"/>
    </location>
</feature>
<protein>
    <submittedName>
        <fullName evidence="6">dTDP-4-amino-4,6-dideoxyglucose</fullName>
        <ecNumber evidence="6">2.6.1.33</ecNumber>
    </submittedName>
</protein>
<organism evidence="6 7">
    <name type="scientific">Nonomuraea rubra</name>
    <dbReference type="NCBI Taxonomy" id="46180"/>
    <lineage>
        <taxon>Bacteria</taxon>
        <taxon>Bacillati</taxon>
        <taxon>Actinomycetota</taxon>
        <taxon>Actinomycetes</taxon>
        <taxon>Streptosporangiales</taxon>
        <taxon>Streptosporangiaceae</taxon>
        <taxon>Nonomuraea</taxon>
    </lineage>
</organism>
<keyword evidence="6" id="KW-0808">Transferase</keyword>
<dbReference type="CDD" id="cd00616">
    <property type="entry name" value="AHBA_syn"/>
    <property type="match status" value="1"/>
</dbReference>
<dbReference type="PANTHER" id="PTHR30244">
    <property type="entry name" value="TRANSAMINASE"/>
    <property type="match status" value="1"/>
</dbReference>
<keyword evidence="7" id="KW-1185">Reference proteome</keyword>
<dbReference type="EC" id="2.6.1.33" evidence="6"/>
<dbReference type="InterPro" id="IPR015421">
    <property type="entry name" value="PyrdxlP-dep_Trfase_major"/>
</dbReference>
<name>A0A7X0NUE6_9ACTN</name>
<dbReference type="GO" id="GO:0000271">
    <property type="term" value="P:polysaccharide biosynthetic process"/>
    <property type="evidence" value="ECO:0007669"/>
    <property type="project" value="TreeGrafter"/>
</dbReference>
<dbReference type="InterPro" id="IPR015424">
    <property type="entry name" value="PyrdxlP-dep_Trfase"/>
</dbReference>
<reference evidence="6 7" key="1">
    <citation type="submission" date="2020-08" db="EMBL/GenBank/DDBJ databases">
        <title>Sequencing the genomes of 1000 actinobacteria strains.</title>
        <authorList>
            <person name="Klenk H.-P."/>
        </authorList>
    </citation>
    <scope>NUCLEOTIDE SEQUENCE [LARGE SCALE GENOMIC DNA]</scope>
    <source>
        <strain evidence="6 7">DSM 43768</strain>
    </source>
</reference>
<evidence type="ECO:0000256" key="2">
    <source>
        <dbReference type="ARBA" id="ARBA00037999"/>
    </source>
</evidence>